<gene>
    <name evidence="2" type="ORF">GCK72_008694</name>
</gene>
<dbReference type="GeneID" id="9799292"/>
<dbReference type="CTD" id="9799292"/>
<dbReference type="EMBL" id="WUAV01000003">
    <property type="protein sequence ID" value="KAF1760445.1"/>
    <property type="molecule type" value="Genomic_DNA"/>
</dbReference>
<dbReference type="Pfam" id="PF13880">
    <property type="entry name" value="Acetyltransf_13"/>
    <property type="match status" value="1"/>
</dbReference>
<dbReference type="Proteomes" id="UP000483820">
    <property type="component" value="Chromosome III"/>
</dbReference>
<dbReference type="InterPro" id="IPR016181">
    <property type="entry name" value="Acyl_CoA_acyltransferase"/>
</dbReference>
<organism evidence="2 3">
    <name type="scientific">Caenorhabditis remanei</name>
    <name type="common">Caenorhabditis vulgaris</name>
    <dbReference type="NCBI Taxonomy" id="31234"/>
    <lineage>
        <taxon>Eukaryota</taxon>
        <taxon>Metazoa</taxon>
        <taxon>Ecdysozoa</taxon>
        <taxon>Nematoda</taxon>
        <taxon>Chromadorea</taxon>
        <taxon>Rhabditida</taxon>
        <taxon>Rhabditina</taxon>
        <taxon>Rhabditomorpha</taxon>
        <taxon>Rhabditoidea</taxon>
        <taxon>Rhabditidae</taxon>
        <taxon>Peloderinae</taxon>
        <taxon>Caenorhabditis</taxon>
    </lineage>
</organism>
<protein>
    <recommendedName>
        <fullName evidence="1">N-acetyltransferase ESCO acetyl-transferase domain-containing protein</fullName>
    </recommendedName>
</protein>
<name>A0A6A5H0P4_CAERE</name>
<dbReference type="PANTHER" id="PTHR45884:SF2">
    <property type="entry name" value="N-ACETYLTRANSFERASE ECO"/>
    <property type="match status" value="1"/>
</dbReference>
<dbReference type="GO" id="GO:0000785">
    <property type="term" value="C:chromatin"/>
    <property type="evidence" value="ECO:0007669"/>
    <property type="project" value="TreeGrafter"/>
</dbReference>
<sequence length="100" mass="11623">MAWGGLEHLQLAKEITATEDVNDWIVGVDRLWVDPYCRRKNVATCLLDAATTQDRQMEFRSRRLRVAFSDPTDDGAKVAAKYMETRYLPEHRYDGEILVY</sequence>
<dbReference type="RefSeq" id="XP_053586561.1">
    <property type="nucleotide sequence ID" value="XM_053726984.1"/>
</dbReference>
<evidence type="ECO:0000259" key="1">
    <source>
        <dbReference type="Pfam" id="PF13880"/>
    </source>
</evidence>
<dbReference type="KEGG" id="crq:GCK72_008694"/>
<proteinExistence type="predicted"/>
<comment type="caution">
    <text evidence="2">The sequence shown here is derived from an EMBL/GenBank/DDBJ whole genome shotgun (WGS) entry which is preliminary data.</text>
</comment>
<dbReference type="PANTHER" id="PTHR45884">
    <property type="entry name" value="N-ACETYLTRANSFERASE ECO"/>
    <property type="match status" value="1"/>
</dbReference>
<dbReference type="GO" id="GO:0061733">
    <property type="term" value="F:protein-lysine-acetyltransferase activity"/>
    <property type="evidence" value="ECO:0007669"/>
    <property type="project" value="TreeGrafter"/>
</dbReference>
<dbReference type="InterPro" id="IPR028009">
    <property type="entry name" value="ESCO_Acetyltransf_dom"/>
</dbReference>
<dbReference type="AlphaFoldDB" id="A0A6A5H0P4"/>
<feature type="domain" description="N-acetyltransferase ESCO acetyl-transferase" evidence="1">
    <location>
        <begin position="25"/>
        <end position="86"/>
    </location>
</feature>
<accession>A0A6A5H0P4</accession>
<dbReference type="GO" id="GO:0007064">
    <property type="term" value="P:mitotic sister chromatid cohesion"/>
    <property type="evidence" value="ECO:0007669"/>
    <property type="project" value="TreeGrafter"/>
</dbReference>
<evidence type="ECO:0000313" key="2">
    <source>
        <dbReference type="EMBL" id="KAF1760445.1"/>
    </source>
</evidence>
<dbReference type="SUPFAM" id="SSF55729">
    <property type="entry name" value="Acyl-CoA N-acyltransferases (Nat)"/>
    <property type="match status" value="1"/>
</dbReference>
<reference evidence="2 3" key="1">
    <citation type="submission" date="2019-12" db="EMBL/GenBank/DDBJ databases">
        <title>Chromosome-level assembly of the Caenorhabditis remanei genome.</title>
        <authorList>
            <person name="Teterina A.A."/>
            <person name="Willis J.H."/>
            <person name="Phillips P.C."/>
        </authorList>
    </citation>
    <scope>NUCLEOTIDE SEQUENCE [LARGE SCALE GENOMIC DNA]</scope>
    <source>
        <strain evidence="2 3">PX506</strain>
        <tissue evidence="2">Whole organism</tissue>
    </source>
</reference>
<dbReference type="GO" id="GO:0005634">
    <property type="term" value="C:nucleus"/>
    <property type="evidence" value="ECO:0007669"/>
    <property type="project" value="TreeGrafter"/>
</dbReference>
<evidence type="ECO:0000313" key="3">
    <source>
        <dbReference type="Proteomes" id="UP000483820"/>
    </source>
</evidence>